<comment type="caution">
    <text evidence="5">The sequence shown here is derived from an EMBL/GenBank/DDBJ whole genome shotgun (WGS) entry which is preliminary data.</text>
</comment>
<evidence type="ECO:0000313" key="6">
    <source>
        <dbReference type="Proteomes" id="UP000190648"/>
    </source>
</evidence>
<keyword evidence="6" id="KW-1185">Reference proteome</keyword>
<name>A0A1V4J736_PATFA</name>
<dbReference type="STRING" id="372326.A0A1V4J736"/>
<dbReference type="InterPro" id="IPR050503">
    <property type="entry name" value="cAMP-dep_PK_reg_su-like"/>
</dbReference>
<dbReference type="Proteomes" id="UP000190648">
    <property type="component" value="Unassembled WGS sequence"/>
</dbReference>
<dbReference type="PROSITE" id="PS50042">
    <property type="entry name" value="CNMP_BINDING_3"/>
    <property type="match status" value="2"/>
</dbReference>
<gene>
    <name evidence="5" type="ORF">AV530_002127</name>
</gene>
<dbReference type="Pfam" id="PF00027">
    <property type="entry name" value="cNMP_binding"/>
    <property type="match status" value="2"/>
</dbReference>
<keyword evidence="2" id="KW-0116">cAMP-binding</keyword>
<organism evidence="5 6">
    <name type="scientific">Patagioenas fasciata monilis</name>
    <dbReference type="NCBI Taxonomy" id="372326"/>
    <lineage>
        <taxon>Eukaryota</taxon>
        <taxon>Metazoa</taxon>
        <taxon>Chordata</taxon>
        <taxon>Craniata</taxon>
        <taxon>Vertebrata</taxon>
        <taxon>Euteleostomi</taxon>
        <taxon>Archelosauria</taxon>
        <taxon>Archosauria</taxon>
        <taxon>Dinosauria</taxon>
        <taxon>Saurischia</taxon>
        <taxon>Theropoda</taxon>
        <taxon>Coelurosauria</taxon>
        <taxon>Aves</taxon>
        <taxon>Neognathae</taxon>
        <taxon>Neoaves</taxon>
        <taxon>Columbimorphae</taxon>
        <taxon>Columbiformes</taxon>
        <taxon>Columbidae</taxon>
        <taxon>Patagioenas</taxon>
    </lineage>
</organism>
<evidence type="ECO:0000256" key="3">
    <source>
        <dbReference type="ARBA" id="ARBA00023149"/>
    </source>
</evidence>
<keyword evidence="3" id="KW-0114">cAMP</keyword>
<protein>
    <recommendedName>
        <fullName evidence="4">Cyclic nucleotide-binding domain-containing protein</fullName>
    </recommendedName>
</protein>
<dbReference type="GO" id="GO:0005952">
    <property type="term" value="C:cAMP-dependent protein kinase complex"/>
    <property type="evidence" value="ECO:0007669"/>
    <property type="project" value="InterPro"/>
</dbReference>
<evidence type="ECO:0000256" key="2">
    <source>
        <dbReference type="ARBA" id="ARBA00022566"/>
    </source>
</evidence>
<dbReference type="SUPFAM" id="SSF51206">
    <property type="entry name" value="cAMP-binding domain-like"/>
    <property type="match status" value="2"/>
</dbReference>
<dbReference type="GO" id="GO:0030552">
    <property type="term" value="F:cAMP binding"/>
    <property type="evidence" value="ECO:0007669"/>
    <property type="project" value="UniProtKB-KW"/>
</dbReference>
<reference evidence="5 6" key="1">
    <citation type="submission" date="2016-02" db="EMBL/GenBank/DDBJ databases">
        <title>Band-tailed pigeon sequencing and assembly.</title>
        <authorList>
            <person name="Soares A.E."/>
            <person name="Novak B.J."/>
            <person name="Rice E.S."/>
            <person name="O'Connell B."/>
            <person name="Chang D."/>
            <person name="Weber S."/>
            <person name="Shapiro B."/>
        </authorList>
    </citation>
    <scope>NUCLEOTIDE SEQUENCE [LARGE SCALE GENOMIC DNA]</scope>
    <source>
        <strain evidence="5">BTP2013</strain>
        <tissue evidence="5">Blood</tissue>
    </source>
</reference>
<evidence type="ECO:0000313" key="5">
    <source>
        <dbReference type="EMBL" id="OPJ67939.1"/>
    </source>
</evidence>
<proteinExistence type="inferred from homology"/>
<dbReference type="AlphaFoldDB" id="A0A1V4J736"/>
<feature type="domain" description="Cyclic nucleotide-binding" evidence="4">
    <location>
        <begin position="1"/>
        <end position="61"/>
    </location>
</feature>
<dbReference type="OrthoDB" id="421051at2759"/>
<dbReference type="InterPro" id="IPR014710">
    <property type="entry name" value="RmlC-like_jellyroll"/>
</dbReference>
<keyword evidence="2" id="KW-0547">Nucleotide-binding</keyword>
<evidence type="ECO:0000259" key="4">
    <source>
        <dbReference type="PROSITE" id="PS50042"/>
    </source>
</evidence>
<dbReference type="PANTHER" id="PTHR11635:SF152">
    <property type="entry name" value="CAMP-DEPENDENT PROTEIN KINASE TYPE I REGULATORY SUBUNIT-RELATED"/>
    <property type="match status" value="1"/>
</dbReference>
<dbReference type="PANTHER" id="PTHR11635">
    <property type="entry name" value="CAMP-DEPENDENT PROTEIN KINASE REGULATORY CHAIN"/>
    <property type="match status" value="1"/>
</dbReference>
<comment type="similarity">
    <text evidence="1">Belongs to the cAMP-dependent kinase regulatory chain family.</text>
</comment>
<evidence type="ECO:0000256" key="1">
    <source>
        <dbReference type="ARBA" id="ARBA00005753"/>
    </source>
</evidence>
<dbReference type="CDD" id="cd00038">
    <property type="entry name" value="CAP_ED"/>
    <property type="match status" value="2"/>
</dbReference>
<feature type="domain" description="Cyclic nucleotide-binding" evidence="4">
    <location>
        <begin position="89"/>
        <end position="143"/>
    </location>
</feature>
<accession>A0A1V4J736</accession>
<dbReference type="GO" id="GO:0005829">
    <property type="term" value="C:cytosol"/>
    <property type="evidence" value="ECO:0007669"/>
    <property type="project" value="TreeGrafter"/>
</dbReference>
<dbReference type="InterPro" id="IPR018490">
    <property type="entry name" value="cNMP-bd_dom_sf"/>
</dbReference>
<sequence>MLHVYQRKIDSEEDTCLFVTHPGELVGQLAVLTGEPLIFTIKANRDCSFLSISKTHFYEIMREQPSVVLGVAHTVLKRMSPFVRQIDFALDWMEVEAGRAVYRQGDKSDCTYIVLNGRLRSVIKMDNGKKHLTGEYGRGDLIGVSILKKTVTVTETPSAVVYYSAAQDSSNNKHIDAIVEAAKKDFSTLMKLDDPSLLNGKVTLHQVMAGTVLSRQGDQVSKQGQPESGSAFPPTVVYLYTLVVINEKNLPLSPSRVSFY</sequence>
<dbReference type="Gene3D" id="2.60.120.10">
    <property type="entry name" value="Jelly Rolls"/>
    <property type="match status" value="2"/>
</dbReference>
<dbReference type="FunFam" id="2.60.120.10:FF:000022">
    <property type="entry name" value="Patatin like phospholipase domain containing 7"/>
    <property type="match status" value="1"/>
</dbReference>
<dbReference type="InterPro" id="IPR000595">
    <property type="entry name" value="cNMP-bd_dom"/>
</dbReference>
<dbReference type="EMBL" id="LSYS01008925">
    <property type="protein sequence ID" value="OPJ67939.1"/>
    <property type="molecule type" value="Genomic_DNA"/>
</dbReference>